<dbReference type="AlphaFoldDB" id="A0A9W9MMS1"/>
<evidence type="ECO:0000256" key="1">
    <source>
        <dbReference type="ARBA" id="ARBA00022722"/>
    </source>
</evidence>
<dbReference type="FunFam" id="3.30.420.10:FF:000100">
    <property type="entry name" value="3'-5' exonuclease/helicase (Wrn), putative"/>
    <property type="match status" value="1"/>
</dbReference>
<dbReference type="SMART" id="SM00474">
    <property type="entry name" value="35EXOc"/>
    <property type="match status" value="1"/>
</dbReference>
<evidence type="ECO:0000313" key="6">
    <source>
        <dbReference type="Proteomes" id="UP001150904"/>
    </source>
</evidence>
<sequence length="1135" mass="129437">MVAVRLLGRLHLTNRSNDSSCTPRRSSDTGPIRRRTYRKQLGNFRSRRNFSNTPAARITLEDDDEDDGVPPPVINRRPRRPEDIRASKEDLRQIIASRKKQPKLRTVFTPHDRIEIRKTEQKVLLLTPASQFVREFVDIKYRFFEDRLSQNHGFNQRLAMQYCRAFSATIAWLEAEFMQIHHENRLIEHEYCKIRFAESPKLKKQFDKLATRSSELQYEALKGIVGTSKVFIRDLDNLLKEDYLRPWKTARARIDSLLAYSERTQQEYRKLQDKGFAVINGGNDIRTLLLSLVNLVIPGGPDFLALSHATRAQNLAVGQTAHYHRGVFLESRELRHPLKAANFHRIAYDIRIAPVDSAWDVVKAMLFKRPMKRVFQRDQKSAAIALEAQYMKWRRVSRTTKYSTENKYLRQLDVMAPFDTLMIMHRQLVNEVWYLIGSLQRNFGPMWDGIPYPRAMSISQEIFEWATEYRAQQKDILSHIRMYRYVNWIRLQVEEKLQKLDLPNAMQEEGLFIVPNPLSQDPIRFQYYIRSNASLSFEAWFMGRVLSTTRIDQKGATERMWVQMMETLREREKLIVSPTVQDLGSETAAAALKKRRRLRARSASKTVTRGHDKTSAQQPQVQSSTVAEQDQYKQFDAHKNSSGKAQISFSSESGQMNQKVSFGTAMARLMNPFWLQQGASSKELASTNISFDAAFPSPDNQTVASGSPASDRKSASPVKKPSSKSDSPLTDKRGAPKEKPSVSIKTGQATAGSSHKRRSKAMVAELQATVKQLQAQVERLEAKEESPPPPVAPKLTVGRRTFRSHIRRGARRSYCTDSPITHVSARGCSHESLPDKLTAVHVSSATAIADDATRPTEDENLLDQTRSSELNGKANEEVTPIFWSHSDQRAPNGQKPIIHYCRSLESTEEVAKHFLNSKVIGFDMEWKAQVYASDSIQNNLSLIQIANEERIALFQIALFKPARTLEDFVSPSLRRILESRDITKVGVAIKADSTRLRKYLGVEAQSIFELSHLFKLVKHGQTNPKLVNKRSVNLSEQVQEHFGLPLEKSEDVRCGDWTRSLNYRQVQYAATDPYACLCLFNAMEQKRQSMDPVPPRPAHAELNQPIIVPSGEEVKSGDKESAASDSVEVDVAERS</sequence>
<feature type="compositionally biased region" description="Basic and acidic residues" evidence="3">
    <location>
        <begin position="729"/>
        <end position="740"/>
    </location>
</feature>
<dbReference type="EMBL" id="JAPQKR010000012">
    <property type="protein sequence ID" value="KAJ5204211.1"/>
    <property type="molecule type" value="Genomic_DNA"/>
</dbReference>
<dbReference type="InterPro" id="IPR012337">
    <property type="entry name" value="RNaseH-like_sf"/>
</dbReference>
<feature type="compositionally biased region" description="Polar residues" evidence="3">
    <location>
        <begin position="14"/>
        <end position="24"/>
    </location>
</feature>
<name>A0A9W9MMS1_9EURO</name>
<dbReference type="Gene3D" id="3.30.420.10">
    <property type="entry name" value="Ribonuclease H-like superfamily/Ribonuclease H"/>
    <property type="match status" value="1"/>
</dbReference>
<protein>
    <recommendedName>
        <fullName evidence="4">3'-5' exonuclease domain-containing protein</fullName>
    </recommendedName>
</protein>
<dbReference type="InterPro" id="IPR036397">
    <property type="entry name" value="RNaseH_sf"/>
</dbReference>
<dbReference type="InterPro" id="IPR051132">
    <property type="entry name" value="3-5_Exonuclease_domain"/>
</dbReference>
<feature type="region of interest" description="Disordered" evidence="3">
    <location>
        <begin position="14"/>
        <end position="33"/>
    </location>
</feature>
<feature type="compositionally biased region" description="Polar residues" evidence="3">
    <location>
        <begin position="743"/>
        <end position="753"/>
    </location>
</feature>
<dbReference type="Proteomes" id="UP001150904">
    <property type="component" value="Unassembled WGS sequence"/>
</dbReference>
<keyword evidence="6" id="KW-1185">Reference proteome</keyword>
<dbReference type="GO" id="GO:0003676">
    <property type="term" value="F:nucleic acid binding"/>
    <property type="evidence" value="ECO:0007669"/>
    <property type="project" value="InterPro"/>
</dbReference>
<feature type="compositionally biased region" description="Polar residues" evidence="3">
    <location>
        <begin position="615"/>
        <end position="628"/>
    </location>
</feature>
<dbReference type="GO" id="GO:0008408">
    <property type="term" value="F:3'-5' exonuclease activity"/>
    <property type="evidence" value="ECO:0007669"/>
    <property type="project" value="InterPro"/>
</dbReference>
<feature type="region of interest" description="Disordered" evidence="3">
    <location>
        <begin position="46"/>
        <end position="85"/>
    </location>
</feature>
<dbReference type="Pfam" id="PF01612">
    <property type="entry name" value="DNA_pol_A_exo1"/>
    <property type="match status" value="1"/>
</dbReference>
<dbReference type="OrthoDB" id="1920326at2759"/>
<feature type="region of interest" description="Disordered" evidence="3">
    <location>
        <begin position="1089"/>
        <end position="1135"/>
    </location>
</feature>
<dbReference type="GO" id="GO:0006139">
    <property type="term" value="P:nucleobase-containing compound metabolic process"/>
    <property type="evidence" value="ECO:0007669"/>
    <property type="project" value="InterPro"/>
</dbReference>
<proteinExistence type="predicted"/>
<feature type="compositionally biased region" description="Low complexity" evidence="3">
    <location>
        <begin position="715"/>
        <end position="728"/>
    </location>
</feature>
<gene>
    <name evidence="5" type="ORF">N7498_005090</name>
</gene>
<feature type="compositionally biased region" description="Polar residues" evidence="3">
    <location>
        <begin position="698"/>
        <end position="708"/>
    </location>
</feature>
<dbReference type="PANTHER" id="PTHR13620">
    <property type="entry name" value="3-5 EXONUCLEASE"/>
    <property type="match status" value="1"/>
</dbReference>
<keyword evidence="1" id="KW-0540">Nuclease</keyword>
<keyword evidence="2" id="KW-0378">Hydrolase</keyword>
<feature type="region of interest" description="Disordered" evidence="3">
    <location>
        <begin position="594"/>
        <end position="629"/>
    </location>
</feature>
<dbReference type="CDD" id="cd06141">
    <property type="entry name" value="WRN_exo"/>
    <property type="match status" value="1"/>
</dbReference>
<feature type="compositionally biased region" description="Basic and acidic residues" evidence="3">
    <location>
        <begin position="1112"/>
        <end position="1122"/>
    </location>
</feature>
<reference evidence="5" key="1">
    <citation type="submission" date="2022-12" db="EMBL/GenBank/DDBJ databases">
        <authorList>
            <person name="Petersen C."/>
        </authorList>
    </citation>
    <scope>NUCLEOTIDE SEQUENCE</scope>
    <source>
        <strain evidence="5">IBT 15544</strain>
    </source>
</reference>
<evidence type="ECO:0000313" key="5">
    <source>
        <dbReference type="EMBL" id="KAJ5204211.1"/>
    </source>
</evidence>
<accession>A0A9W9MMS1</accession>
<dbReference type="RefSeq" id="XP_058308690.1">
    <property type="nucleotide sequence ID" value="XM_058452152.1"/>
</dbReference>
<evidence type="ECO:0000259" key="4">
    <source>
        <dbReference type="SMART" id="SM00474"/>
    </source>
</evidence>
<feature type="region of interest" description="Disordered" evidence="3">
    <location>
        <begin position="696"/>
        <end position="762"/>
    </location>
</feature>
<dbReference type="GO" id="GO:0005737">
    <property type="term" value="C:cytoplasm"/>
    <property type="evidence" value="ECO:0007669"/>
    <property type="project" value="TreeGrafter"/>
</dbReference>
<feature type="domain" description="3'-5' exonuclease" evidence="4">
    <location>
        <begin position="898"/>
        <end position="1088"/>
    </location>
</feature>
<dbReference type="PANTHER" id="PTHR13620:SF104">
    <property type="entry name" value="EXONUCLEASE 3'-5' DOMAIN-CONTAINING PROTEIN 2"/>
    <property type="match status" value="1"/>
</dbReference>
<dbReference type="SUPFAM" id="SSF53098">
    <property type="entry name" value="Ribonuclease H-like"/>
    <property type="match status" value="1"/>
</dbReference>
<evidence type="ECO:0000256" key="2">
    <source>
        <dbReference type="ARBA" id="ARBA00022801"/>
    </source>
</evidence>
<reference evidence="5" key="2">
    <citation type="journal article" date="2023" name="IMA Fungus">
        <title>Comparative genomic study of the Penicillium genus elucidates a diverse pangenome and 15 lateral gene transfer events.</title>
        <authorList>
            <person name="Petersen C."/>
            <person name="Sorensen T."/>
            <person name="Nielsen M.R."/>
            <person name="Sondergaard T.E."/>
            <person name="Sorensen J.L."/>
            <person name="Fitzpatrick D.A."/>
            <person name="Frisvad J.C."/>
            <person name="Nielsen K.L."/>
        </authorList>
    </citation>
    <scope>NUCLEOTIDE SEQUENCE</scope>
    <source>
        <strain evidence="5">IBT 15544</strain>
    </source>
</reference>
<dbReference type="GeneID" id="83179453"/>
<comment type="caution">
    <text evidence="5">The sequence shown here is derived from an EMBL/GenBank/DDBJ whole genome shotgun (WGS) entry which is preliminary data.</text>
</comment>
<organism evidence="5 6">
    <name type="scientific">Penicillium cinerascens</name>
    <dbReference type="NCBI Taxonomy" id="70096"/>
    <lineage>
        <taxon>Eukaryota</taxon>
        <taxon>Fungi</taxon>
        <taxon>Dikarya</taxon>
        <taxon>Ascomycota</taxon>
        <taxon>Pezizomycotina</taxon>
        <taxon>Eurotiomycetes</taxon>
        <taxon>Eurotiomycetidae</taxon>
        <taxon>Eurotiales</taxon>
        <taxon>Aspergillaceae</taxon>
        <taxon>Penicillium</taxon>
    </lineage>
</organism>
<dbReference type="InterPro" id="IPR002562">
    <property type="entry name" value="3'-5'_exonuclease_dom"/>
</dbReference>
<evidence type="ECO:0000256" key="3">
    <source>
        <dbReference type="SAM" id="MobiDB-lite"/>
    </source>
</evidence>
<dbReference type="GO" id="GO:0005634">
    <property type="term" value="C:nucleus"/>
    <property type="evidence" value="ECO:0007669"/>
    <property type="project" value="TreeGrafter"/>
</dbReference>